<proteinExistence type="inferred from homology"/>
<evidence type="ECO:0000313" key="10">
    <source>
        <dbReference type="Proteomes" id="UP001153069"/>
    </source>
</evidence>
<dbReference type="EMBL" id="CAICTM010000171">
    <property type="protein sequence ID" value="CAB9503637.1"/>
    <property type="molecule type" value="Genomic_DNA"/>
</dbReference>
<sequence length="1329" mass="142176">MIRRGFLSSVFVSNNDDDKSGAAVPDTSTLPLLTMEDSSSASSGSDDAGPVPVDSHAVDQASMEEGTRLLPLDERRPSHLTSASLGSMNMNMNMSMNSSSSKRRVSLSPFVMVRDDSTGQVFMDALEQPGSSNGSNGEGGGAEYRRRQRRKRRAERQRQQQEELEQQQQQQLEQQQEQEDLDASMDLAELGMAEQGIQVDADQADQAEQEDDEEPMFYATALSSSFSSLREDSNSSQSLLTNGTNFPPLVQPQPQRRQVSFRDSLTNNRSSSGRIIDVDDLIDLNSSASDLNVTTTVPLTPTQTPSVRFLDLLDTTTTTTLTPISMAPQETPSVRFLDAAPGDGDDDEEAPASTEEGQEDKTTKGNSTEFSSAEFSTSSSDENNKIDNDDDDQSDSIISDEPSVVDKATQMERTIMMSCGLAIFMLIGVKVFGKLMKCCNKNATEDLEAELVDEAVDNVALVHQESLKTLIVPVAPEQAATQTMAVQGAQGAANSTSSGITASAGGADGASKSLLSQLSSSSTTTQAAVAGGVAGVAGMAAVGAGLLLSPAAVGMMPSYYYSCGNVVAPDYQQGRVQMTIRGLDPFKMAERKSILEEIFVDAYNNASGMCGDYYQRILDTSIMESWNVHNEDDGGNLTASNNNATATITTVWSALVECQACPDLDPLFHVPDDEWQRRQLVEAALLVQDRSSNNNNNDTSLDNKNNTQVVDAVLYGYDHNNVDHNNNTSSYDSRPRTQLEFLQLFVGVFNTQLQERFRSSAIYIGVLEKTVVTTDAPSVAPSVMPSVAPSQAPSQQPSQRPSDQPSETPSNQPTGIPTNRPSMINRDTDFVLDFLQQITSEPTTSPSGTPSDSPSDTPTKAPTFPPTPLPTFEPTPLPSRAPTRNPTTTPSEQPSKVPTSAPTVSPSTSPSKAPTFPPTSPPTVTPGFPTAVPSSQPTLVPTTSMPTALPTKQPTSMPTALPTKQPTLAPTPTSTPSRMPSLVPTVAPSVAPSASPSSSPTSAPSASPSKSPTASPSHQPSSAPTTSPSSLPSKAPSPSPSSTPTSSPSDSPTVAPTKAPTEHPTRTPFSVVRFALVDADTNSYVSGYEDLQDGVVLDRGELPEQLTIEAICEPSQIGEVRFFIDGSQVRRETTVPYALGSDIDGTGNYRPSDKLEPDGEEHTLKAVPIWWFGLEGQSLEISFTVIRTTAPPTMTPTTAPSTTPFSVARFALVDADTNSYVSGYEDLQDGVVLDRGELPEQLTIEAICEPREIGEVLFFIDGSQVRRETSLPYALGSDVDGTGDYRPSSNLEPDGEEHTLKAVPIWRFGLEGQSLEIRFTVIQTTEPDE</sequence>
<feature type="compositionally biased region" description="Low complexity" evidence="7">
    <location>
        <begin position="367"/>
        <end position="381"/>
    </location>
</feature>
<dbReference type="PANTHER" id="PTHR44826:SF3">
    <property type="entry name" value="SPORE COAT PROTEIN SP85"/>
    <property type="match status" value="1"/>
</dbReference>
<comment type="function">
    <text evidence="5">In the vertebrate host, binds to highly sulfated heparan sulfate proteoglycans (HSPGs) on the surface of host hepatocytes and is required for sporozoite invasion of the host hepatocytes.</text>
</comment>
<feature type="compositionally biased region" description="Low complexity" evidence="7">
    <location>
        <begin position="37"/>
        <end position="49"/>
    </location>
</feature>
<dbReference type="Proteomes" id="UP001153069">
    <property type="component" value="Unassembled WGS sequence"/>
</dbReference>
<feature type="transmembrane region" description="Helical" evidence="8">
    <location>
        <begin position="527"/>
        <end position="548"/>
    </location>
</feature>
<feature type="compositionally biased region" description="Low complexity" evidence="7">
    <location>
        <begin position="87"/>
        <end position="100"/>
    </location>
</feature>
<accession>A0A9N8H8K1</accession>
<feature type="compositionally biased region" description="Pro residues" evidence="7">
    <location>
        <begin position="863"/>
        <end position="879"/>
    </location>
</feature>
<evidence type="ECO:0000256" key="4">
    <source>
        <dbReference type="ARBA" id="ARBA00022737"/>
    </source>
</evidence>
<keyword evidence="10" id="KW-1185">Reference proteome</keyword>
<evidence type="ECO:0000256" key="3">
    <source>
        <dbReference type="ARBA" id="ARBA00022522"/>
    </source>
</evidence>
<feature type="compositionally biased region" description="Low complexity" evidence="7">
    <location>
        <begin position="840"/>
        <end position="862"/>
    </location>
</feature>
<name>A0A9N8H8K1_9STRA</name>
<keyword evidence="8" id="KW-1133">Transmembrane helix</keyword>
<feature type="compositionally biased region" description="Pro residues" evidence="7">
    <location>
        <begin position="915"/>
        <end position="924"/>
    </location>
</feature>
<evidence type="ECO:0000256" key="6">
    <source>
        <dbReference type="ARBA" id="ARBA00045806"/>
    </source>
</evidence>
<feature type="transmembrane region" description="Helical" evidence="8">
    <location>
        <begin position="415"/>
        <end position="433"/>
    </location>
</feature>
<comment type="similarity">
    <text evidence="1">Belongs to the plasmodium circumsporozoite protein family.</text>
</comment>
<feature type="compositionally biased region" description="Low complexity" evidence="7">
    <location>
        <begin position="166"/>
        <end position="175"/>
    </location>
</feature>
<evidence type="ECO:0000256" key="1">
    <source>
        <dbReference type="ARBA" id="ARBA00006241"/>
    </source>
</evidence>
<feature type="compositionally biased region" description="Basic residues" evidence="7">
    <location>
        <begin position="146"/>
        <end position="155"/>
    </location>
</feature>
<feature type="compositionally biased region" description="Low complexity" evidence="7">
    <location>
        <begin position="782"/>
        <end position="806"/>
    </location>
</feature>
<feature type="region of interest" description="Disordered" evidence="7">
    <location>
        <begin position="228"/>
        <end position="258"/>
    </location>
</feature>
<protein>
    <recommendedName>
        <fullName evidence="2">Circumsporozoite protein</fullName>
    </recommendedName>
</protein>
<keyword evidence="8" id="KW-0472">Membrane</keyword>
<evidence type="ECO:0000256" key="7">
    <source>
        <dbReference type="SAM" id="MobiDB-lite"/>
    </source>
</evidence>
<feature type="region of interest" description="Disordered" evidence="7">
    <location>
        <begin position="321"/>
        <end position="405"/>
    </location>
</feature>
<dbReference type="PANTHER" id="PTHR44826">
    <property type="entry name" value="SPORE COAT PROTEIN SP85"/>
    <property type="match status" value="1"/>
</dbReference>
<feature type="region of interest" description="Disordered" evidence="7">
    <location>
        <begin position="782"/>
        <end position="824"/>
    </location>
</feature>
<evidence type="ECO:0000256" key="2">
    <source>
        <dbReference type="ARBA" id="ARBA00021911"/>
    </source>
</evidence>
<evidence type="ECO:0000256" key="5">
    <source>
        <dbReference type="ARBA" id="ARBA00033726"/>
    </source>
</evidence>
<evidence type="ECO:0000313" key="9">
    <source>
        <dbReference type="EMBL" id="CAB9503637.1"/>
    </source>
</evidence>
<keyword evidence="4" id="KW-0677">Repeat</keyword>
<dbReference type="InterPro" id="IPR051860">
    <property type="entry name" value="Plasmodium_CSP_Invasion"/>
</dbReference>
<feature type="compositionally biased region" description="Polar residues" evidence="7">
    <location>
        <begin position="807"/>
        <end position="822"/>
    </location>
</feature>
<comment type="function">
    <text evidence="6">Essential sporozoite protein. In the mosquito vector, required for sporozoite development in the oocyst, migration through the vector hemolymph and entry into the vector salivary glands. In the vertebrate host, required for sporozoite migration through the host dermis and infection of host hepatocytes. Binds to highly sulfated heparan sulfate proteoglycans (HSPGs) on the surface of host hepatocytes.</text>
</comment>
<feature type="compositionally biased region" description="Low complexity" evidence="7">
    <location>
        <begin position="894"/>
        <end position="914"/>
    </location>
</feature>
<evidence type="ECO:0000256" key="8">
    <source>
        <dbReference type="SAM" id="Phobius"/>
    </source>
</evidence>
<feature type="compositionally biased region" description="Polar residues" evidence="7">
    <location>
        <begin position="932"/>
        <end position="965"/>
    </location>
</feature>
<feature type="region of interest" description="Disordered" evidence="7">
    <location>
        <begin position="125"/>
        <end position="180"/>
    </location>
</feature>
<feature type="compositionally biased region" description="Polar residues" evidence="7">
    <location>
        <begin position="882"/>
        <end position="893"/>
    </location>
</feature>
<keyword evidence="3" id="KW-0748">Sporozoite</keyword>
<gene>
    <name evidence="9" type="ORF">SEMRO_172_G075930.1</name>
</gene>
<feature type="region of interest" description="Disordered" evidence="7">
    <location>
        <begin position="14"/>
        <end position="101"/>
    </location>
</feature>
<organism evidence="9 10">
    <name type="scientific">Seminavis robusta</name>
    <dbReference type="NCBI Taxonomy" id="568900"/>
    <lineage>
        <taxon>Eukaryota</taxon>
        <taxon>Sar</taxon>
        <taxon>Stramenopiles</taxon>
        <taxon>Ochrophyta</taxon>
        <taxon>Bacillariophyta</taxon>
        <taxon>Bacillariophyceae</taxon>
        <taxon>Bacillariophycidae</taxon>
        <taxon>Naviculales</taxon>
        <taxon>Naviculaceae</taxon>
        <taxon>Seminavis</taxon>
    </lineage>
</organism>
<feature type="compositionally biased region" description="Basic and acidic residues" evidence="7">
    <location>
        <begin position="65"/>
        <end position="77"/>
    </location>
</feature>
<feature type="compositionally biased region" description="Low complexity" evidence="7">
    <location>
        <begin position="966"/>
        <end position="1034"/>
    </location>
</feature>
<feature type="region of interest" description="Disordered" evidence="7">
    <location>
        <begin position="840"/>
        <end position="1066"/>
    </location>
</feature>
<feature type="compositionally biased region" description="Low complexity" evidence="7">
    <location>
        <begin position="1042"/>
        <end position="1057"/>
    </location>
</feature>
<keyword evidence="8" id="KW-0812">Transmembrane</keyword>
<comment type="caution">
    <text evidence="9">The sequence shown here is derived from an EMBL/GenBank/DDBJ whole genome shotgun (WGS) entry which is preliminary data.</text>
</comment>
<reference evidence="9" key="1">
    <citation type="submission" date="2020-06" db="EMBL/GenBank/DDBJ databases">
        <authorList>
            <consortium name="Plant Systems Biology data submission"/>
        </authorList>
    </citation>
    <scope>NUCLEOTIDE SEQUENCE</scope>
    <source>
        <strain evidence="9">D6</strain>
    </source>
</reference>